<proteinExistence type="inferred from homology"/>
<dbReference type="Proteomes" id="UP001594351">
    <property type="component" value="Unassembled WGS sequence"/>
</dbReference>
<organism evidence="12 13">
    <name type="scientific">candidate division CSSED10-310 bacterium</name>
    <dbReference type="NCBI Taxonomy" id="2855610"/>
    <lineage>
        <taxon>Bacteria</taxon>
        <taxon>Bacteria division CSSED10-310</taxon>
    </lineage>
</organism>
<evidence type="ECO:0000313" key="12">
    <source>
        <dbReference type="EMBL" id="MFC1851475.1"/>
    </source>
</evidence>
<evidence type="ECO:0000256" key="2">
    <source>
        <dbReference type="ARBA" id="ARBA00008226"/>
    </source>
</evidence>
<evidence type="ECO:0000256" key="8">
    <source>
        <dbReference type="ARBA" id="ARBA00023146"/>
    </source>
</evidence>
<evidence type="ECO:0000256" key="6">
    <source>
        <dbReference type="ARBA" id="ARBA00022840"/>
    </source>
</evidence>
<comment type="subcellular location">
    <subcellularLocation>
        <location evidence="1 10">Cytoplasm</location>
    </subcellularLocation>
</comment>
<evidence type="ECO:0000313" key="13">
    <source>
        <dbReference type="Proteomes" id="UP001594351"/>
    </source>
</evidence>
<comment type="caution">
    <text evidence="12">The sequence shown here is derived from an EMBL/GenBank/DDBJ whole genome shotgun (WGS) entry which is preliminary data.</text>
</comment>
<dbReference type="EC" id="6.1.1.14" evidence="10"/>
<keyword evidence="5 10" id="KW-0547">Nucleotide-binding</keyword>
<evidence type="ECO:0000256" key="9">
    <source>
        <dbReference type="ARBA" id="ARBA00047937"/>
    </source>
</evidence>
<gene>
    <name evidence="10 12" type="primary">glyS</name>
    <name evidence="12" type="ORF">ACFL27_14865</name>
</gene>
<evidence type="ECO:0000256" key="7">
    <source>
        <dbReference type="ARBA" id="ARBA00022917"/>
    </source>
</evidence>
<keyword evidence="3 10" id="KW-0963">Cytoplasm</keyword>
<accession>A0ABV6YZ49</accession>
<feature type="domain" description="DALR anticodon binding" evidence="11">
    <location>
        <begin position="606"/>
        <end position="688"/>
    </location>
</feature>
<protein>
    <recommendedName>
        <fullName evidence="10">Glycine--tRNA ligase beta subunit</fullName>
        <ecNumber evidence="10">6.1.1.14</ecNumber>
    </recommendedName>
    <alternativeName>
        <fullName evidence="10">Glycyl-tRNA synthetase beta subunit</fullName>
        <shortName evidence="10">GlyRS</shortName>
    </alternativeName>
</protein>
<keyword evidence="7 10" id="KW-0648">Protein biosynthesis</keyword>
<dbReference type="InterPro" id="IPR006194">
    <property type="entry name" value="Gly-tRNA-synth_heterodimer"/>
</dbReference>
<dbReference type="InterPro" id="IPR008909">
    <property type="entry name" value="DALR_anticod-bd"/>
</dbReference>
<dbReference type="PANTHER" id="PTHR30075">
    <property type="entry name" value="GLYCYL-TRNA SYNTHETASE"/>
    <property type="match status" value="1"/>
</dbReference>
<dbReference type="PRINTS" id="PR01045">
    <property type="entry name" value="TRNASYNTHGB"/>
</dbReference>
<name>A0ABV6YZ49_UNCC1</name>
<keyword evidence="8 10" id="KW-0030">Aminoacyl-tRNA synthetase</keyword>
<dbReference type="Pfam" id="PF02092">
    <property type="entry name" value="tRNA_synt_2f"/>
    <property type="match status" value="1"/>
</dbReference>
<evidence type="ECO:0000256" key="10">
    <source>
        <dbReference type="HAMAP-Rule" id="MF_00255"/>
    </source>
</evidence>
<evidence type="ECO:0000256" key="4">
    <source>
        <dbReference type="ARBA" id="ARBA00022598"/>
    </source>
</evidence>
<evidence type="ECO:0000256" key="5">
    <source>
        <dbReference type="ARBA" id="ARBA00022741"/>
    </source>
</evidence>
<dbReference type="PANTHER" id="PTHR30075:SF2">
    <property type="entry name" value="GLYCINE--TRNA LIGASE, CHLOROPLASTIC_MITOCHONDRIAL 2"/>
    <property type="match status" value="1"/>
</dbReference>
<evidence type="ECO:0000256" key="1">
    <source>
        <dbReference type="ARBA" id="ARBA00004496"/>
    </source>
</evidence>
<dbReference type="NCBIfam" id="TIGR00211">
    <property type="entry name" value="glyS"/>
    <property type="match status" value="1"/>
</dbReference>
<sequence length="698" mass="79446">MTKEFFLEIGCEELPPFSIDLALEQLRDIFVNGLQEKFISLQSPIKTFGTPNRLIVFIGGLAEHQEDRVVEMKGPPKKIAFDSEGKPTKAGLGFARKMGVTMDKLSVTETEKGEYLVFYEQQKGQATAELLSELIPEWIKKISFPRSMRWGKGDLHFARPIRWVLAMMGDQPLYFRLDGLTSHNTTRGHSRLAADEFTVSSFESYRQELTAHWVIIDIRERERIIGTSLEQEAQRLGGVLVLDDRLLKTVARCSQYPVVITGQFKIDFLQLPRPVLITSMRTHQKFFALEDNQGKLLPRFLHVIDNPQAPASNVVRSNEKVLTARLNDAQFFFSEDQKITLEERLPATSGIIFHEHLGTLADKAERLQKLAVSSYETFFAPATAEVLPQIRRCAQLCKTDLATLMVGEFPDLQGIMGQEYALIQNETPAVAQAIFEHYLPRWADDILPQSQLGIALSIADKIDTLCGYFQLGLIPTGSEDPYALRRQTTGICHILLQHDINGDLETLAEQALQLYEQVPGNTRETLDQLRQFFSRRLEVMMAGSGFKYDTIKACLDASWKNPSDLKNRLTALQNFRLRADFEDLMVGFRRATRIIPAQWSGHFTDSLLQDQEEIDLYEAFLKLEPMVRQAMSQKDYDGTLSALAEFKKPIDIFFDTVLVMCDDEGLRNNRLSLLSKIVHLFTSFVDLTKIVISQDRDF</sequence>
<keyword evidence="6 10" id="KW-0067">ATP-binding</keyword>
<dbReference type="PROSITE" id="PS50861">
    <property type="entry name" value="AA_TRNA_LIGASE_II_GLYAB"/>
    <property type="match status" value="1"/>
</dbReference>
<reference evidence="12 13" key="1">
    <citation type="submission" date="2024-09" db="EMBL/GenBank/DDBJ databases">
        <title>Laminarin stimulates single cell rates of sulfate reduction while oxygen inhibits transcriptomic activity in coastal marine sediment.</title>
        <authorList>
            <person name="Lindsay M."/>
            <person name="Orcutt B."/>
            <person name="Emerson D."/>
            <person name="Stepanauskas R."/>
            <person name="D'Angelo T."/>
        </authorList>
    </citation>
    <scope>NUCLEOTIDE SEQUENCE [LARGE SCALE GENOMIC DNA]</scope>
    <source>
        <strain evidence="12">SAG AM-311-K15</strain>
    </source>
</reference>
<comment type="catalytic activity">
    <reaction evidence="9 10">
        <text>tRNA(Gly) + glycine + ATP = glycyl-tRNA(Gly) + AMP + diphosphate</text>
        <dbReference type="Rhea" id="RHEA:16013"/>
        <dbReference type="Rhea" id="RHEA-COMP:9664"/>
        <dbReference type="Rhea" id="RHEA-COMP:9683"/>
        <dbReference type="ChEBI" id="CHEBI:30616"/>
        <dbReference type="ChEBI" id="CHEBI:33019"/>
        <dbReference type="ChEBI" id="CHEBI:57305"/>
        <dbReference type="ChEBI" id="CHEBI:78442"/>
        <dbReference type="ChEBI" id="CHEBI:78522"/>
        <dbReference type="ChEBI" id="CHEBI:456215"/>
        <dbReference type="EC" id="6.1.1.14"/>
    </reaction>
</comment>
<dbReference type="Pfam" id="PF05746">
    <property type="entry name" value="DALR_1"/>
    <property type="match status" value="1"/>
</dbReference>
<comment type="subunit">
    <text evidence="10">Tetramer of two alpha and two beta subunits.</text>
</comment>
<dbReference type="HAMAP" id="MF_00255">
    <property type="entry name" value="Gly_tRNA_synth_beta"/>
    <property type="match status" value="1"/>
</dbReference>
<evidence type="ECO:0000256" key="3">
    <source>
        <dbReference type="ARBA" id="ARBA00022490"/>
    </source>
</evidence>
<dbReference type="SUPFAM" id="SSF109604">
    <property type="entry name" value="HD-domain/PDEase-like"/>
    <property type="match status" value="1"/>
</dbReference>
<keyword evidence="4 10" id="KW-0436">Ligase</keyword>
<dbReference type="EMBL" id="JBHPBY010000192">
    <property type="protein sequence ID" value="MFC1851475.1"/>
    <property type="molecule type" value="Genomic_DNA"/>
</dbReference>
<evidence type="ECO:0000259" key="11">
    <source>
        <dbReference type="Pfam" id="PF05746"/>
    </source>
</evidence>
<comment type="similarity">
    <text evidence="2 10">Belongs to the class-II aminoacyl-tRNA synthetase family.</text>
</comment>
<dbReference type="GO" id="GO:0004820">
    <property type="term" value="F:glycine-tRNA ligase activity"/>
    <property type="evidence" value="ECO:0007669"/>
    <property type="project" value="UniProtKB-EC"/>
</dbReference>
<dbReference type="InterPro" id="IPR015944">
    <property type="entry name" value="Gly-tRNA-synth_bsu"/>
</dbReference>
<keyword evidence="13" id="KW-1185">Reference proteome</keyword>